<protein>
    <submittedName>
        <fullName evidence="1">13972_t:CDS:1</fullName>
    </submittedName>
</protein>
<gene>
    <name evidence="1" type="ORF">GMARGA_LOCUS11843</name>
</gene>
<evidence type="ECO:0000313" key="2">
    <source>
        <dbReference type="Proteomes" id="UP000789901"/>
    </source>
</evidence>
<proteinExistence type="predicted"/>
<name>A0ABN7UXE1_GIGMA</name>
<accession>A0ABN7UXE1</accession>
<comment type="caution">
    <text evidence="1">The sequence shown here is derived from an EMBL/GenBank/DDBJ whole genome shotgun (WGS) entry which is preliminary data.</text>
</comment>
<sequence length="52" mass="6134">MATWKKSASSKSWSYEDECKEYNSCDPYLEHVLMFSKGSYCDLINHTVLFLF</sequence>
<organism evidence="1 2">
    <name type="scientific">Gigaspora margarita</name>
    <dbReference type="NCBI Taxonomy" id="4874"/>
    <lineage>
        <taxon>Eukaryota</taxon>
        <taxon>Fungi</taxon>
        <taxon>Fungi incertae sedis</taxon>
        <taxon>Mucoromycota</taxon>
        <taxon>Glomeromycotina</taxon>
        <taxon>Glomeromycetes</taxon>
        <taxon>Diversisporales</taxon>
        <taxon>Gigasporaceae</taxon>
        <taxon>Gigaspora</taxon>
    </lineage>
</organism>
<dbReference type="Proteomes" id="UP000789901">
    <property type="component" value="Unassembled WGS sequence"/>
</dbReference>
<reference evidence="1 2" key="1">
    <citation type="submission" date="2021-06" db="EMBL/GenBank/DDBJ databases">
        <authorList>
            <person name="Kallberg Y."/>
            <person name="Tangrot J."/>
            <person name="Rosling A."/>
        </authorList>
    </citation>
    <scope>NUCLEOTIDE SEQUENCE [LARGE SCALE GENOMIC DNA]</scope>
    <source>
        <strain evidence="1 2">120-4 pot B 10/14</strain>
    </source>
</reference>
<evidence type="ECO:0000313" key="1">
    <source>
        <dbReference type="EMBL" id="CAG8696454.1"/>
    </source>
</evidence>
<dbReference type="EMBL" id="CAJVQB010007065">
    <property type="protein sequence ID" value="CAG8696454.1"/>
    <property type="molecule type" value="Genomic_DNA"/>
</dbReference>
<keyword evidence="2" id="KW-1185">Reference proteome</keyword>